<comment type="caution">
    <text evidence="3">The sequence shown here is derived from an EMBL/GenBank/DDBJ whole genome shotgun (WGS) entry which is preliminary data.</text>
</comment>
<dbReference type="InterPro" id="IPR050695">
    <property type="entry name" value="N-acetylmuramoyl_amidase_3"/>
</dbReference>
<dbReference type="SUPFAM" id="SSF53187">
    <property type="entry name" value="Zn-dependent exopeptidases"/>
    <property type="match status" value="1"/>
</dbReference>
<evidence type="ECO:0000256" key="1">
    <source>
        <dbReference type="ARBA" id="ARBA00022801"/>
    </source>
</evidence>
<dbReference type="GO" id="GO:0009253">
    <property type="term" value="P:peptidoglycan catabolic process"/>
    <property type="evidence" value="ECO:0007669"/>
    <property type="project" value="InterPro"/>
</dbReference>
<protein>
    <recommendedName>
        <fullName evidence="2">MurNAc-LAA domain-containing protein</fullName>
    </recommendedName>
</protein>
<evidence type="ECO:0000313" key="3">
    <source>
        <dbReference type="EMBL" id="MPN58366.1"/>
    </source>
</evidence>
<dbReference type="Gene3D" id="3.40.630.40">
    <property type="entry name" value="Zn-dependent exopeptidases"/>
    <property type="match status" value="1"/>
</dbReference>
<proteinExistence type="predicted"/>
<accession>A0A645J4J3</accession>
<dbReference type="PANTHER" id="PTHR30404">
    <property type="entry name" value="N-ACETYLMURAMOYL-L-ALANINE AMIDASE"/>
    <property type="match status" value="1"/>
</dbReference>
<dbReference type="Pfam" id="PF01520">
    <property type="entry name" value="Amidase_3"/>
    <property type="match status" value="1"/>
</dbReference>
<gene>
    <name evidence="3" type="ORF">SDC9_206070</name>
</gene>
<dbReference type="EMBL" id="VSSQ01130979">
    <property type="protein sequence ID" value="MPN58366.1"/>
    <property type="molecule type" value="Genomic_DNA"/>
</dbReference>
<dbReference type="InterPro" id="IPR002508">
    <property type="entry name" value="MurNAc-LAA_cat"/>
</dbReference>
<evidence type="ECO:0000259" key="2">
    <source>
        <dbReference type="Pfam" id="PF01520"/>
    </source>
</evidence>
<dbReference type="GO" id="GO:0030288">
    <property type="term" value="C:outer membrane-bounded periplasmic space"/>
    <property type="evidence" value="ECO:0007669"/>
    <property type="project" value="TreeGrafter"/>
</dbReference>
<keyword evidence="1" id="KW-0378">Hydrolase</keyword>
<dbReference type="GO" id="GO:0008745">
    <property type="term" value="F:N-acetylmuramoyl-L-alanine amidase activity"/>
    <property type="evidence" value="ECO:0007669"/>
    <property type="project" value="InterPro"/>
</dbReference>
<reference evidence="3" key="1">
    <citation type="submission" date="2019-08" db="EMBL/GenBank/DDBJ databases">
        <authorList>
            <person name="Kucharzyk K."/>
            <person name="Murdoch R.W."/>
            <person name="Higgins S."/>
            <person name="Loffler F."/>
        </authorList>
    </citation>
    <scope>NUCLEOTIDE SEQUENCE</scope>
</reference>
<dbReference type="AlphaFoldDB" id="A0A645J4J3"/>
<name>A0A645J4J3_9ZZZZ</name>
<feature type="domain" description="MurNAc-LAA" evidence="2">
    <location>
        <begin position="1"/>
        <end position="38"/>
    </location>
</feature>
<sequence length="46" mass="4984">MPSALVELGFISTPTEEALMQQQQFKDRAAEAIANAIAGYMQANVK</sequence>
<dbReference type="PANTHER" id="PTHR30404:SF0">
    <property type="entry name" value="N-ACETYLMURAMOYL-L-ALANINE AMIDASE AMIC"/>
    <property type="match status" value="1"/>
</dbReference>
<organism evidence="3">
    <name type="scientific">bioreactor metagenome</name>
    <dbReference type="NCBI Taxonomy" id="1076179"/>
    <lineage>
        <taxon>unclassified sequences</taxon>
        <taxon>metagenomes</taxon>
        <taxon>ecological metagenomes</taxon>
    </lineage>
</organism>